<keyword evidence="3" id="KW-1185">Reference proteome</keyword>
<dbReference type="Proteomes" id="UP000019804">
    <property type="component" value="Unassembled WGS sequence"/>
</dbReference>
<dbReference type="EMBL" id="KK088447">
    <property type="protein sequence ID" value="EYE91188.1"/>
    <property type="molecule type" value="Genomic_DNA"/>
</dbReference>
<feature type="compositionally biased region" description="Basic and acidic residues" evidence="1">
    <location>
        <begin position="208"/>
        <end position="222"/>
    </location>
</feature>
<dbReference type="PANTHER" id="PTHR40623">
    <property type="entry name" value="INTEGRAL MEMBRANE PROTEIN"/>
    <property type="match status" value="1"/>
</dbReference>
<feature type="region of interest" description="Disordered" evidence="1">
    <location>
        <begin position="251"/>
        <end position="270"/>
    </location>
</feature>
<dbReference type="HOGENOM" id="CLU_076153_0_0_1"/>
<dbReference type="RefSeq" id="XP_040634878.1">
    <property type="nucleotide sequence ID" value="XM_040779794.1"/>
</dbReference>
<proteinExistence type="predicted"/>
<accession>A0A017S2C3</accession>
<dbReference type="STRING" id="1388766.A0A017S2C3"/>
<dbReference type="OrthoDB" id="5426165at2759"/>
<name>A0A017S2C3_ASPRC</name>
<dbReference type="PANTHER" id="PTHR40623:SF2">
    <property type="entry name" value="INTEGRAL MEMBRANE PROTEIN"/>
    <property type="match status" value="1"/>
</dbReference>
<evidence type="ECO:0000256" key="1">
    <source>
        <dbReference type="SAM" id="MobiDB-lite"/>
    </source>
</evidence>
<reference evidence="3" key="1">
    <citation type="journal article" date="2014" name="Nat. Commun.">
        <title>Genomic adaptations of the halophilic Dead Sea filamentous fungus Eurotium rubrum.</title>
        <authorList>
            <person name="Kis-Papo T."/>
            <person name="Weig A.R."/>
            <person name="Riley R."/>
            <person name="Persoh D."/>
            <person name="Salamov A."/>
            <person name="Sun H."/>
            <person name="Lipzen A."/>
            <person name="Wasser S.P."/>
            <person name="Rambold G."/>
            <person name="Grigoriev I.V."/>
            <person name="Nevo E."/>
        </authorList>
    </citation>
    <scope>NUCLEOTIDE SEQUENCE [LARGE SCALE GENOMIC DNA]</scope>
    <source>
        <strain evidence="3">CBS 135680</strain>
    </source>
</reference>
<organism evidence="2 3">
    <name type="scientific">Aspergillus ruber (strain CBS 135680)</name>
    <dbReference type="NCBI Taxonomy" id="1388766"/>
    <lineage>
        <taxon>Eukaryota</taxon>
        <taxon>Fungi</taxon>
        <taxon>Dikarya</taxon>
        <taxon>Ascomycota</taxon>
        <taxon>Pezizomycotina</taxon>
        <taxon>Eurotiomycetes</taxon>
        <taxon>Eurotiomycetidae</taxon>
        <taxon>Eurotiales</taxon>
        <taxon>Aspergillaceae</taxon>
        <taxon>Aspergillus</taxon>
        <taxon>Aspergillus subgen. Aspergillus</taxon>
    </lineage>
</organism>
<evidence type="ECO:0000313" key="2">
    <source>
        <dbReference type="EMBL" id="EYE91188.1"/>
    </source>
</evidence>
<sequence length="270" mass="29918">MKFWVGWEMWQKLCFVLAGILAVVLAYSFCVLLRNRRKLRRATVEAYQKAEQDTEAQDGELRPMLTRTSDIPFGARALQRGVQIEGIWISSNEALDQLPKEPAPAISPPSTPITTGSPLKKASLVDANDDKGSLLPAPQVTAPLKALNGNGIGNEGAPSISTNIPRASLHSTRTAATHIEPRASHETGPRLSRQWFGPRSSWLTKTPETNKRKSGLEGKYVRPSSEEIRRRFSKLFDEQLQVQPIEAFQLGSMSLGTEGDKKRMSRSSRL</sequence>
<feature type="region of interest" description="Disordered" evidence="1">
    <location>
        <begin position="181"/>
        <end position="222"/>
    </location>
</feature>
<dbReference type="GeneID" id="63694918"/>
<dbReference type="AlphaFoldDB" id="A0A017S2C3"/>
<gene>
    <name evidence="2" type="ORF">EURHEDRAFT_389707</name>
</gene>
<protein>
    <submittedName>
        <fullName evidence="2">Uncharacterized protein</fullName>
    </submittedName>
</protein>
<evidence type="ECO:0000313" key="3">
    <source>
        <dbReference type="Proteomes" id="UP000019804"/>
    </source>
</evidence>